<proteinExistence type="predicted"/>
<gene>
    <name evidence="2" type="ORF">PIB30_056696</name>
</gene>
<dbReference type="Proteomes" id="UP001341840">
    <property type="component" value="Unassembled WGS sequence"/>
</dbReference>
<keyword evidence="3" id="KW-1185">Reference proteome</keyword>
<accession>A0ABU6SJT9</accession>
<evidence type="ECO:0000313" key="2">
    <source>
        <dbReference type="EMBL" id="MED6136512.1"/>
    </source>
</evidence>
<comment type="caution">
    <text evidence="2">The sequence shown here is derived from an EMBL/GenBank/DDBJ whole genome shotgun (WGS) entry which is preliminary data.</text>
</comment>
<name>A0ABU6SJT9_9FABA</name>
<sequence length="203" mass="22632">MGGTELTSMPLTLRPCQQWETLNETDSIRCKGERPESSTRYFQTWLHLCDTLFLKLNLARFHDIGPEISATKLHFSGPASGPSSPLHTSDSTHSTPLSRTNSPRLHTPHSFTLHFTTNAHHPHPTIAAAAAFITLPSLHRHYNPLSLVVDSPSSLLSAHRHFVVTTHVAHRRWLAARQVTVTARHLLVAVSVPSSPLGYLRRR</sequence>
<protein>
    <submittedName>
        <fullName evidence="2">Uncharacterized protein</fullName>
    </submittedName>
</protein>
<feature type="compositionally biased region" description="Polar residues" evidence="1">
    <location>
        <begin position="81"/>
        <end position="103"/>
    </location>
</feature>
<organism evidence="2 3">
    <name type="scientific">Stylosanthes scabra</name>
    <dbReference type="NCBI Taxonomy" id="79078"/>
    <lineage>
        <taxon>Eukaryota</taxon>
        <taxon>Viridiplantae</taxon>
        <taxon>Streptophyta</taxon>
        <taxon>Embryophyta</taxon>
        <taxon>Tracheophyta</taxon>
        <taxon>Spermatophyta</taxon>
        <taxon>Magnoliopsida</taxon>
        <taxon>eudicotyledons</taxon>
        <taxon>Gunneridae</taxon>
        <taxon>Pentapetalae</taxon>
        <taxon>rosids</taxon>
        <taxon>fabids</taxon>
        <taxon>Fabales</taxon>
        <taxon>Fabaceae</taxon>
        <taxon>Papilionoideae</taxon>
        <taxon>50 kb inversion clade</taxon>
        <taxon>dalbergioids sensu lato</taxon>
        <taxon>Dalbergieae</taxon>
        <taxon>Pterocarpus clade</taxon>
        <taxon>Stylosanthes</taxon>
    </lineage>
</organism>
<evidence type="ECO:0000256" key="1">
    <source>
        <dbReference type="SAM" id="MobiDB-lite"/>
    </source>
</evidence>
<dbReference type="EMBL" id="JASCZI010060871">
    <property type="protein sequence ID" value="MED6136512.1"/>
    <property type="molecule type" value="Genomic_DNA"/>
</dbReference>
<evidence type="ECO:0000313" key="3">
    <source>
        <dbReference type="Proteomes" id="UP001341840"/>
    </source>
</evidence>
<reference evidence="2 3" key="1">
    <citation type="journal article" date="2023" name="Plants (Basel)">
        <title>Bridging the Gap: Combining Genomics and Transcriptomics Approaches to Understand Stylosanthes scabra, an Orphan Legume from the Brazilian Caatinga.</title>
        <authorList>
            <person name="Ferreira-Neto J.R.C."/>
            <person name="da Silva M.D."/>
            <person name="Binneck E."/>
            <person name="de Melo N.F."/>
            <person name="da Silva R.H."/>
            <person name="de Melo A.L.T.M."/>
            <person name="Pandolfi V."/>
            <person name="Bustamante F.O."/>
            <person name="Brasileiro-Vidal A.C."/>
            <person name="Benko-Iseppon A.M."/>
        </authorList>
    </citation>
    <scope>NUCLEOTIDE SEQUENCE [LARGE SCALE GENOMIC DNA]</scope>
    <source>
        <tissue evidence="2">Leaves</tissue>
    </source>
</reference>
<feature type="region of interest" description="Disordered" evidence="1">
    <location>
        <begin position="75"/>
        <end position="103"/>
    </location>
</feature>